<dbReference type="GeneID" id="40102522"/>
<reference evidence="2" key="1">
    <citation type="submission" date="2018-03" db="EMBL/GenBank/DDBJ databases">
        <authorList>
            <person name="Keele B.F."/>
        </authorList>
    </citation>
    <scope>NUCLEOTIDE SEQUENCE [LARGE SCALE GENOMIC DNA]</scope>
</reference>
<dbReference type="EMBL" id="MH153810">
    <property type="protein sequence ID" value="AWN04258.1"/>
    <property type="molecule type" value="Genomic_DNA"/>
</dbReference>
<evidence type="ECO:0000313" key="1">
    <source>
        <dbReference type="EMBL" id="AWN04258.1"/>
    </source>
</evidence>
<accession>A0A2U8UKY9</accession>
<protein>
    <submittedName>
        <fullName evidence="1">Uncharacterized protein</fullName>
    </submittedName>
</protein>
<dbReference type="KEGG" id="vg:40102522"/>
<keyword evidence="2" id="KW-1185">Reference proteome</keyword>
<dbReference type="Proteomes" id="UP000246591">
    <property type="component" value="Segment"/>
</dbReference>
<name>A0A2U8UKY9_9CAUD</name>
<organism evidence="1 2">
    <name type="scientific">Gordonia phage Sour</name>
    <dbReference type="NCBI Taxonomy" id="2182349"/>
    <lineage>
        <taxon>Viruses</taxon>
        <taxon>Duplodnaviria</taxon>
        <taxon>Heunggongvirae</taxon>
        <taxon>Uroviricota</taxon>
        <taxon>Caudoviricetes</taxon>
        <taxon>Sourvirus</taxon>
        <taxon>Sourvirus sour</taxon>
    </lineage>
</organism>
<gene>
    <name evidence="1" type="primary">57</name>
    <name evidence="1" type="ORF">PBI_SOUR_57</name>
</gene>
<dbReference type="RefSeq" id="YP_009625628.1">
    <property type="nucleotide sequence ID" value="NC_042132.1"/>
</dbReference>
<proteinExistence type="predicted"/>
<evidence type="ECO:0000313" key="2">
    <source>
        <dbReference type="Proteomes" id="UP000246591"/>
    </source>
</evidence>
<sequence length="93" mass="10204">MRDHTQRPATPAVPYAEAFVIDEITVQTQTRSLSPRSGDGQPVHLLFAQAEALGKRWSLRSEITGHYGRFMLSAAARQLAEQLRAQIAAEASA</sequence>